<protein>
    <recommendedName>
        <fullName evidence="6">TonB-dependent receptor</fullName>
    </recommendedName>
</protein>
<evidence type="ECO:0000256" key="3">
    <source>
        <dbReference type="ARBA" id="ARBA00023237"/>
    </source>
</evidence>
<dbReference type="Proteomes" id="UP000259173">
    <property type="component" value="Unassembled WGS sequence"/>
</dbReference>
<name>A0A3B9KYS2_9PROT</name>
<comment type="subcellular location">
    <subcellularLocation>
        <location evidence="1">Cell outer membrane</location>
    </subcellularLocation>
</comment>
<reference evidence="4 5" key="1">
    <citation type="journal article" date="2018" name="Nat. Biotechnol.">
        <title>A standardized bacterial taxonomy based on genome phylogeny substantially revises the tree of life.</title>
        <authorList>
            <person name="Parks D.H."/>
            <person name="Chuvochina M."/>
            <person name="Waite D.W."/>
            <person name="Rinke C."/>
            <person name="Skarshewski A."/>
            <person name="Chaumeil P.A."/>
            <person name="Hugenholtz P."/>
        </authorList>
    </citation>
    <scope>NUCLEOTIDE SEQUENCE [LARGE SCALE GENOMIC DNA]</scope>
    <source>
        <strain evidence="4">UBA8557</strain>
    </source>
</reference>
<feature type="non-terminal residue" evidence="4">
    <location>
        <position position="1"/>
    </location>
</feature>
<dbReference type="AlphaFoldDB" id="A0A3B9KYS2"/>
<keyword evidence="3" id="KW-0998">Cell outer membrane</keyword>
<keyword evidence="2" id="KW-0472">Membrane</keyword>
<evidence type="ECO:0000313" key="5">
    <source>
        <dbReference type="Proteomes" id="UP000259173"/>
    </source>
</evidence>
<comment type="caution">
    <text evidence="4">The sequence shown here is derived from an EMBL/GenBank/DDBJ whole genome shotgun (WGS) entry which is preliminary data.</text>
</comment>
<evidence type="ECO:0000313" key="4">
    <source>
        <dbReference type="EMBL" id="HAE93766.1"/>
    </source>
</evidence>
<organism evidence="4 5">
    <name type="scientific">Hyphomonas atlantica</name>
    <dbReference type="NCBI Taxonomy" id="1280948"/>
    <lineage>
        <taxon>Bacteria</taxon>
        <taxon>Pseudomonadati</taxon>
        <taxon>Pseudomonadota</taxon>
        <taxon>Alphaproteobacteria</taxon>
        <taxon>Hyphomonadales</taxon>
        <taxon>Hyphomonadaceae</taxon>
        <taxon>Hyphomonas</taxon>
    </lineage>
</organism>
<proteinExistence type="predicted"/>
<accession>A0A3B9KYS2</accession>
<evidence type="ECO:0008006" key="6">
    <source>
        <dbReference type="Google" id="ProtNLM"/>
    </source>
</evidence>
<gene>
    <name evidence="4" type="ORF">DCG65_04350</name>
</gene>
<dbReference type="EMBL" id="DMBR01000125">
    <property type="protein sequence ID" value="HAE93766.1"/>
    <property type="molecule type" value="Genomic_DNA"/>
</dbReference>
<evidence type="ECO:0000256" key="1">
    <source>
        <dbReference type="ARBA" id="ARBA00004442"/>
    </source>
</evidence>
<sequence length="59" mass="6436">GLLNGRIGIAAADGRWTATIWGKNISDELYRVSIIPFAGDEVSLYGAPETYGVRFSARY</sequence>
<evidence type="ECO:0000256" key="2">
    <source>
        <dbReference type="ARBA" id="ARBA00023136"/>
    </source>
</evidence>
<dbReference type="Gene3D" id="2.40.170.20">
    <property type="entry name" value="TonB-dependent receptor, beta-barrel domain"/>
    <property type="match status" value="1"/>
</dbReference>
<dbReference type="GO" id="GO:0009279">
    <property type="term" value="C:cell outer membrane"/>
    <property type="evidence" value="ECO:0007669"/>
    <property type="project" value="UniProtKB-SubCell"/>
</dbReference>
<dbReference type="InterPro" id="IPR036942">
    <property type="entry name" value="Beta-barrel_TonB_sf"/>
</dbReference>